<proteinExistence type="predicted"/>
<dbReference type="PANTHER" id="PTHR42076">
    <property type="entry name" value="CYANOVIRIN-N HOMOLOG"/>
    <property type="match status" value="1"/>
</dbReference>
<dbReference type="PANTHER" id="PTHR42076:SF1">
    <property type="entry name" value="CYANOVIRIN-N DOMAIN-CONTAINING PROTEIN"/>
    <property type="match status" value="1"/>
</dbReference>
<keyword evidence="1" id="KW-1133">Transmembrane helix</keyword>
<protein>
    <submittedName>
        <fullName evidence="3">Cyanovirin</fullName>
    </submittedName>
</protein>
<keyword evidence="1" id="KW-0472">Membrane</keyword>
<dbReference type="SMART" id="SM01111">
    <property type="entry name" value="CVNH"/>
    <property type="match status" value="1"/>
</dbReference>
<accession>A0A846HAN2</accession>
<dbReference type="InterPro" id="IPR011058">
    <property type="entry name" value="Cyanovirin-N"/>
</dbReference>
<dbReference type="InterPro" id="IPR036673">
    <property type="entry name" value="Cyanovirin-N_sf"/>
</dbReference>
<feature type="transmembrane region" description="Helical" evidence="1">
    <location>
        <begin position="6"/>
        <end position="26"/>
    </location>
</feature>
<dbReference type="SUPFAM" id="SSF51322">
    <property type="entry name" value="Cyanovirin-N"/>
    <property type="match status" value="1"/>
</dbReference>
<evidence type="ECO:0000313" key="3">
    <source>
        <dbReference type="EMBL" id="NEU73640.1"/>
    </source>
</evidence>
<keyword evidence="4" id="KW-1185">Reference proteome</keyword>
<dbReference type="EMBL" id="JTCM02000026">
    <property type="protein sequence ID" value="NEU73640.1"/>
    <property type="molecule type" value="Genomic_DNA"/>
</dbReference>
<reference evidence="3 4" key="1">
    <citation type="journal article" date="2015" name="Genome Announc.">
        <title>Draft Genome Sequence of Cyanobacterium Hassallia byssoidea Strain VB512170, Isolated from Monuments in India.</title>
        <authorList>
            <person name="Singh D."/>
            <person name="Chandrababunaidu M.M."/>
            <person name="Panda A."/>
            <person name="Sen D."/>
            <person name="Bhattacharyya S."/>
            <person name="Adhikary S.P."/>
            <person name="Tripathy S."/>
        </authorList>
    </citation>
    <scope>NUCLEOTIDE SEQUENCE [LARGE SCALE GENOMIC DNA]</scope>
    <source>
        <strain evidence="3 4">VB512170</strain>
    </source>
</reference>
<dbReference type="AlphaFoldDB" id="A0A846HAN2"/>
<evidence type="ECO:0000313" key="4">
    <source>
        <dbReference type="Proteomes" id="UP000031549"/>
    </source>
</evidence>
<gene>
    <name evidence="3" type="ORF">PI95_013990</name>
</gene>
<dbReference type="Pfam" id="PF08881">
    <property type="entry name" value="CVNH"/>
    <property type="match status" value="1"/>
</dbReference>
<dbReference type="RefSeq" id="WP_039747755.1">
    <property type="nucleotide sequence ID" value="NZ_JTCM02000026.1"/>
</dbReference>
<sequence>MKKVWLLLRVAMVFLFAFVMSLNFVVDKAMATGQFSLSCDKDNIELDGSTLSTKCQKSNGDSQQTSIDLNRYIGNHDGKLSWGDKDFSKTCKNTGLAQLLNTRQLILVAECQPADGGNTYYPSELELDAHIVNAEGTLKYE</sequence>
<feature type="domain" description="Cyanovirin-N" evidence="2">
    <location>
        <begin position="34"/>
        <end position="140"/>
    </location>
</feature>
<dbReference type="Gene3D" id="2.30.60.10">
    <property type="entry name" value="Cyanovirin-N"/>
    <property type="match status" value="1"/>
</dbReference>
<evidence type="ECO:0000256" key="1">
    <source>
        <dbReference type="SAM" id="Phobius"/>
    </source>
</evidence>
<name>A0A846HAN2_9CYAN</name>
<comment type="caution">
    <text evidence="3">The sequence shown here is derived from an EMBL/GenBank/DDBJ whole genome shotgun (WGS) entry which is preliminary data.</text>
</comment>
<organism evidence="3 4">
    <name type="scientific">Hassallia byssoidea VB512170</name>
    <dbReference type="NCBI Taxonomy" id="1304833"/>
    <lineage>
        <taxon>Bacteria</taxon>
        <taxon>Bacillati</taxon>
        <taxon>Cyanobacteriota</taxon>
        <taxon>Cyanophyceae</taxon>
        <taxon>Nostocales</taxon>
        <taxon>Tolypothrichaceae</taxon>
        <taxon>Hassallia</taxon>
    </lineage>
</organism>
<evidence type="ECO:0000259" key="2">
    <source>
        <dbReference type="SMART" id="SM01111"/>
    </source>
</evidence>
<dbReference type="Proteomes" id="UP000031549">
    <property type="component" value="Unassembled WGS sequence"/>
</dbReference>
<keyword evidence="1" id="KW-0812">Transmembrane</keyword>